<name>A0ABT6PCF1_9STRE</name>
<protein>
    <submittedName>
        <fullName evidence="1">Uncharacterized protein</fullName>
    </submittedName>
</protein>
<dbReference type="RefSeq" id="WP_248034161.1">
    <property type="nucleotide sequence ID" value="NZ_JARZZP010000004.1"/>
</dbReference>
<evidence type="ECO:0000313" key="2">
    <source>
        <dbReference type="Proteomes" id="UP001160991"/>
    </source>
</evidence>
<evidence type="ECO:0000313" key="1">
    <source>
        <dbReference type="EMBL" id="MDI1473665.1"/>
    </source>
</evidence>
<accession>A0ABT6PCF1</accession>
<comment type="caution">
    <text evidence="1">The sequence shown here is derived from an EMBL/GenBank/DDBJ whole genome shotgun (WGS) entry which is preliminary data.</text>
</comment>
<keyword evidence="2" id="KW-1185">Reference proteome</keyword>
<dbReference type="EMBL" id="JARZZP010000004">
    <property type="protein sequence ID" value="MDI1473665.1"/>
    <property type="molecule type" value="Genomic_DNA"/>
</dbReference>
<organism evidence="1 2">
    <name type="scientific">Streptococcus taonis</name>
    <dbReference type="NCBI Taxonomy" id="3041623"/>
    <lineage>
        <taxon>Bacteria</taxon>
        <taxon>Bacillati</taxon>
        <taxon>Bacillota</taxon>
        <taxon>Bacilli</taxon>
        <taxon>Lactobacillales</taxon>
        <taxon>Streptococcaceae</taxon>
        <taxon>Streptococcus</taxon>
    </lineage>
</organism>
<dbReference type="Proteomes" id="UP001160991">
    <property type="component" value="Unassembled WGS sequence"/>
</dbReference>
<gene>
    <name evidence="1" type="ORF">QEZ38_03040</name>
</gene>
<proteinExistence type="predicted"/>
<sequence>MDNIVLRSEWFDESEKFCEVRLTCETKFLTIYQVCYLFEDEMTKVLLTMDDYIENPNLARKIIFGDDRVGGSGYFVFTFAPINEKEELNIEVDMEVADNDEGLHRCQFYVKTQLENLKYFRNNLPRIFSKDYRREIKLHHEIN</sequence>
<reference evidence="1" key="1">
    <citation type="submission" date="2023-04" db="EMBL/GenBank/DDBJ databases">
        <title>A new Streptococcus species isolated from the patient with bacteremia.</title>
        <authorList>
            <person name="Chen Y.-S."/>
            <person name="Lee C.-Y."/>
            <person name="Chan C.-K."/>
        </authorList>
    </citation>
    <scope>NUCLEOTIDE SEQUENCE</scope>
    <source>
        <strain evidence="1">ST22-14</strain>
    </source>
</reference>